<evidence type="ECO:0000313" key="1">
    <source>
        <dbReference type="EMBL" id="MFC6332346.1"/>
    </source>
</evidence>
<reference evidence="2" key="1">
    <citation type="journal article" date="2019" name="Int. J. Syst. Evol. Microbiol.">
        <title>The Global Catalogue of Microorganisms (GCM) 10K type strain sequencing project: providing services to taxonomists for standard genome sequencing and annotation.</title>
        <authorList>
            <consortium name="The Broad Institute Genomics Platform"/>
            <consortium name="The Broad Institute Genome Sequencing Center for Infectious Disease"/>
            <person name="Wu L."/>
            <person name="Ma J."/>
        </authorList>
    </citation>
    <scope>NUCLEOTIDE SEQUENCE [LARGE SCALE GENOMIC DNA]</scope>
    <source>
        <strain evidence="2">PCU 280</strain>
    </source>
</reference>
<sequence length="75" mass="8806">MTMMKEMGQRFLFFILFVLLVIIVTTAYDWVQGLFSFGSPYDAPSGDAVKVFSMTNEIEQYSIPDRLLWFFRYGE</sequence>
<name>A0ABW1V2A4_9BACL</name>
<dbReference type="EMBL" id="JBHSTE010000002">
    <property type="protein sequence ID" value="MFC6332346.1"/>
    <property type="molecule type" value="Genomic_DNA"/>
</dbReference>
<gene>
    <name evidence="1" type="ORF">ACFP56_06890</name>
</gene>
<dbReference type="RefSeq" id="WP_379232610.1">
    <property type="nucleotide sequence ID" value="NZ_JBHSTE010000002.1"/>
</dbReference>
<dbReference type="Proteomes" id="UP001596233">
    <property type="component" value="Unassembled WGS sequence"/>
</dbReference>
<dbReference type="Pfam" id="PF14004">
    <property type="entry name" value="DUF4227"/>
    <property type="match status" value="1"/>
</dbReference>
<organism evidence="1 2">
    <name type="scientific">Paenibacillus septentrionalis</name>
    <dbReference type="NCBI Taxonomy" id="429342"/>
    <lineage>
        <taxon>Bacteria</taxon>
        <taxon>Bacillati</taxon>
        <taxon>Bacillota</taxon>
        <taxon>Bacilli</taxon>
        <taxon>Bacillales</taxon>
        <taxon>Paenibacillaceae</taxon>
        <taxon>Paenibacillus</taxon>
    </lineage>
</organism>
<keyword evidence="2" id="KW-1185">Reference proteome</keyword>
<protein>
    <submittedName>
        <fullName evidence="1">DUF4227 family protein</fullName>
    </submittedName>
</protein>
<comment type="caution">
    <text evidence="1">The sequence shown here is derived from an EMBL/GenBank/DDBJ whole genome shotgun (WGS) entry which is preliminary data.</text>
</comment>
<accession>A0ABW1V2A4</accession>
<dbReference type="InterPro" id="IPR025321">
    <property type="entry name" value="DUF4227"/>
</dbReference>
<proteinExistence type="predicted"/>
<evidence type="ECO:0000313" key="2">
    <source>
        <dbReference type="Proteomes" id="UP001596233"/>
    </source>
</evidence>